<protein>
    <submittedName>
        <fullName evidence="2">Uncharacterized protein</fullName>
    </submittedName>
</protein>
<proteinExistence type="predicted"/>
<dbReference type="AlphaFoldDB" id="A0A8T2PFF9"/>
<keyword evidence="3" id="KW-1185">Reference proteome</keyword>
<sequence>MHINTYTLYETAFYHDSLKKNERFKVTKLFENGCTGKNAMPAKIKIVDALKSSAMFHIATVSVLFQIIIIKI</sequence>
<dbReference type="Proteomes" id="UP000824540">
    <property type="component" value="Unassembled WGS sequence"/>
</dbReference>
<evidence type="ECO:0000256" key="1">
    <source>
        <dbReference type="SAM" id="Phobius"/>
    </source>
</evidence>
<keyword evidence="1" id="KW-0472">Membrane</keyword>
<feature type="transmembrane region" description="Helical" evidence="1">
    <location>
        <begin position="54"/>
        <end position="70"/>
    </location>
</feature>
<reference evidence="2" key="1">
    <citation type="thesis" date="2021" institute="BYU ScholarsArchive" country="Provo, UT, USA">
        <title>Applications of and Algorithms for Genome Assembly and Genomic Analyses with an Emphasis on Marine Teleosts.</title>
        <authorList>
            <person name="Pickett B.D."/>
        </authorList>
    </citation>
    <scope>NUCLEOTIDE SEQUENCE</scope>
    <source>
        <strain evidence="2">HI-2016</strain>
    </source>
</reference>
<keyword evidence="1" id="KW-0812">Transmembrane</keyword>
<dbReference type="EMBL" id="JAFBMS010000005">
    <property type="protein sequence ID" value="KAG9352073.1"/>
    <property type="molecule type" value="Genomic_DNA"/>
</dbReference>
<gene>
    <name evidence="2" type="ORF">JZ751_020486</name>
</gene>
<evidence type="ECO:0000313" key="3">
    <source>
        <dbReference type="Proteomes" id="UP000824540"/>
    </source>
</evidence>
<evidence type="ECO:0000313" key="2">
    <source>
        <dbReference type="EMBL" id="KAG9352073.1"/>
    </source>
</evidence>
<name>A0A8T2PFF9_9TELE</name>
<organism evidence="2 3">
    <name type="scientific">Albula glossodonta</name>
    <name type="common">roundjaw bonefish</name>
    <dbReference type="NCBI Taxonomy" id="121402"/>
    <lineage>
        <taxon>Eukaryota</taxon>
        <taxon>Metazoa</taxon>
        <taxon>Chordata</taxon>
        <taxon>Craniata</taxon>
        <taxon>Vertebrata</taxon>
        <taxon>Euteleostomi</taxon>
        <taxon>Actinopterygii</taxon>
        <taxon>Neopterygii</taxon>
        <taxon>Teleostei</taxon>
        <taxon>Albuliformes</taxon>
        <taxon>Albulidae</taxon>
        <taxon>Albula</taxon>
    </lineage>
</organism>
<comment type="caution">
    <text evidence="2">The sequence shown here is derived from an EMBL/GenBank/DDBJ whole genome shotgun (WGS) entry which is preliminary data.</text>
</comment>
<accession>A0A8T2PFF9</accession>
<keyword evidence="1" id="KW-1133">Transmembrane helix</keyword>